<comment type="caution">
    <text evidence="1">The sequence shown here is derived from an EMBL/GenBank/DDBJ whole genome shotgun (WGS) entry which is preliminary data.</text>
</comment>
<dbReference type="Proteomes" id="UP001222325">
    <property type="component" value="Unassembled WGS sequence"/>
</dbReference>
<protein>
    <submittedName>
        <fullName evidence="1">Uncharacterized protein</fullName>
    </submittedName>
</protein>
<organism evidence="1 2">
    <name type="scientific">Mycena belliarum</name>
    <dbReference type="NCBI Taxonomy" id="1033014"/>
    <lineage>
        <taxon>Eukaryota</taxon>
        <taxon>Fungi</taxon>
        <taxon>Dikarya</taxon>
        <taxon>Basidiomycota</taxon>
        <taxon>Agaricomycotina</taxon>
        <taxon>Agaricomycetes</taxon>
        <taxon>Agaricomycetidae</taxon>
        <taxon>Agaricales</taxon>
        <taxon>Marasmiineae</taxon>
        <taxon>Mycenaceae</taxon>
        <taxon>Mycena</taxon>
    </lineage>
</organism>
<dbReference type="EMBL" id="JARJCN010000017">
    <property type="protein sequence ID" value="KAJ7092989.1"/>
    <property type="molecule type" value="Genomic_DNA"/>
</dbReference>
<accession>A0AAD6U7P5</accession>
<reference evidence="1" key="1">
    <citation type="submission" date="2023-03" db="EMBL/GenBank/DDBJ databases">
        <title>Massive genome expansion in bonnet fungi (Mycena s.s.) driven by repeated elements and novel gene families across ecological guilds.</title>
        <authorList>
            <consortium name="Lawrence Berkeley National Laboratory"/>
            <person name="Harder C.B."/>
            <person name="Miyauchi S."/>
            <person name="Viragh M."/>
            <person name="Kuo A."/>
            <person name="Thoen E."/>
            <person name="Andreopoulos B."/>
            <person name="Lu D."/>
            <person name="Skrede I."/>
            <person name="Drula E."/>
            <person name="Henrissat B."/>
            <person name="Morin E."/>
            <person name="Kohler A."/>
            <person name="Barry K."/>
            <person name="LaButti K."/>
            <person name="Morin E."/>
            <person name="Salamov A."/>
            <person name="Lipzen A."/>
            <person name="Mereny Z."/>
            <person name="Hegedus B."/>
            <person name="Baldrian P."/>
            <person name="Stursova M."/>
            <person name="Weitz H."/>
            <person name="Taylor A."/>
            <person name="Grigoriev I.V."/>
            <person name="Nagy L.G."/>
            <person name="Martin F."/>
            <person name="Kauserud H."/>
        </authorList>
    </citation>
    <scope>NUCLEOTIDE SEQUENCE</scope>
    <source>
        <strain evidence="1">CBHHK173m</strain>
    </source>
</reference>
<proteinExistence type="predicted"/>
<name>A0AAD6U7P5_9AGAR</name>
<sequence>MSSPAGPRLPHRILHHHVLQLRTQHSSKTARDRNASAAPPISFQGGAELACSLRSSALALGRCHSRARCGVVVGGVVGAGVAGSSPMLAGAPCVAVSGGDAAPRLGVALSADNGHPLVRPLSFV</sequence>
<gene>
    <name evidence="1" type="ORF">B0H15DRAFT_947799</name>
</gene>
<evidence type="ECO:0000313" key="2">
    <source>
        <dbReference type="Proteomes" id="UP001222325"/>
    </source>
</evidence>
<evidence type="ECO:0000313" key="1">
    <source>
        <dbReference type="EMBL" id="KAJ7092989.1"/>
    </source>
</evidence>
<keyword evidence="2" id="KW-1185">Reference proteome</keyword>
<dbReference type="AlphaFoldDB" id="A0AAD6U7P5"/>